<evidence type="ECO:0000313" key="3">
    <source>
        <dbReference type="Proteomes" id="UP001194469"/>
    </source>
</evidence>
<reference evidence="2 3" key="1">
    <citation type="submission" date="2019-08" db="EMBL/GenBank/DDBJ databases">
        <authorList>
            <person name="Luo N."/>
        </authorList>
    </citation>
    <scope>NUCLEOTIDE SEQUENCE [LARGE SCALE GENOMIC DNA]</scope>
    <source>
        <strain evidence="2 3">NCIMB 9442</strain>
    </source>
</reference>
<accession>A0ABS0J5E0</accession>
<evidence type="ECO:0000256" key="1">
    <source>
        <dbReference type="SAM" id="MobiDB-lite"/>
    </source>
</evidence>
<protein>
    <submittedName>
        <fullName evidence="2">Uncharacterized protein</fullName>
    </submittedName>
</protein>
<dbReference type="Proteomes" id="UP001194469">
    <property type="component" value="Unassembled WGS sequence"/>
</dbReference>
<evidence type="ECO:0000313" key="2">
    <source>
        <dbReference type="EMBL" id="MBG3877362.1"/>
    </source>
</evidence>
<dbReference type="EMBL" id="VRYY01000274">
    <property type="protein sequence ID" value="MBG3877362.1"/>
    <property type="molecule type" value="Genomic_DNA"/>
</dbReference>
<gene>
    <name evidence="2" type="ORF">FVW20_10105</name>
</gene>
<comment type="caution">
    <text evidence="2">The sequence shown here is derived from an EMBL/GenBank/DDBJ whole genome shotgun (WGS) entry which is preliminary data.</text>
</comment>
<name>A0ABS0J5E0_9BACT</name>
<keyword evidence="3" id="KW-1185">Reference proteome</keyword>
<feature type="compositionally biased region" description="Basic and acidic residues" evidence="1">
    <location>
        <begin position="48"/>
        <end position="68"/>
    </location>
</feature>
<feature type="compositionally biased region" description="Gly residues" evidence="1">
    <location>
        <begin position="72"/>
        <end position="87"/>
    </location>
</feature>
<feature type="region of interest" description="Disordered" evidence="1">
    <location>
        <begin position="48"/>
        <end position="94"/>
    </location>
</feature>
<organism evidence="2 3">
    <name type="scientific">Nitratidesulfovibrio oxamicus</name>
    <dbReference type="NCBI Taxonomy" id="32016"/>
    <lineage>
        <taxon>Bacteria</taxon>
        <taxon>Pseudomonadati</taxon>
        <taxon>Thermodesulfobacteriota</taxon>
        <taxon>Desulfovibrionia</taxon>
        <taxon>Desulfovibrionales</taxon>
        <taxon>Desulfovibrionaceae</taxon>
        <taxon>Nitratidesulfovibrio</taxon>
    </lineage>
</organism>
<dbReference type="RefSeq" id="WP_196609337.1">
    <property type="nucleotide sequence ID" value="NZ_VRYY01000274.1"/>
</dbReference>
<proteinExistence type="predicted"/>
<sequence>MEVGWYLRFKPDAALVFLVGHGAVDAALDTLHTVSGWQAEVTRHEGHAEIRFRRGTPDGHDARRHVPDLPDGPGGPTGPNDAGGGRHTGGHGKE</sequence>